<dbReference type="EMBL" id="JBBXJM010000002">
    <property type="protein sequence ID" value="KAL1412234.1"/>
    <property type="molecule type" value="Genomic_DNA"/>
</dbReference>
<keyword evidence="2" id="KW-1185">Reference proteome</keyword>
<protein>
    <submittedName>
        <fullName evidence="1">Uncharacterized protein</fullName>
    </submittedName>
</protein>
<dbReference type="Proteomes" id="UP001565368">
    <property type="component" value="Unassembled WGS sequence"/>
</dbReference>
<sequence>MGNILSCFPVSYRTAPQLQDLPVQTFTPIPKPSFRELVASPETCPGVHAINHAHIHAGDDYSLSSLKCCCQDLPASLDFEEPPAGAGVVWEFVLRRSSSFLGRGMFEYRASRYDPSEEKDDDVAEAEEHYRDLFDDHRSALYGHLLEHRRHCSAHRVSEDQWNEDVEVEPGAREHEPEYWDTYFVSAGGLRRRVALVRTPPGGVLPPHNARFW</sequence>
<accession>A0ABR3QBZ1</accession>
<organism evidence="1 2">
    <name type="scientific">Vanrija albida</name>
    <dbReference type="NCBI Taxonomy" id="181172"/>
    <lineage>
        <taxon>Eukaryota</taxon>
        <taxon>Fungi</taxon>
        <taxon>Dikarya</taxon>
        <taxon>Basidiomycota</taxon>
        <taxon>Agaricomycotina</taxon>
        <taxon>Tremellomycetes</taxon>
        <taxon>Trichosporonales</taxon>
        <taxon>Trichosporonaceae</taxon>
        <taxon>Vanrija</taxon>
    </lineage>
</organism>
<dbReference type="GeneID" id="95984288"/>
<proteinExistence type="predicted"/>
<comment type="caution">
    <text evidence="1">The sequence shown here is derived from an EMBL/GenBank/DDBJ whole genome shotgun (WGS) entry which is preliminary data.</text>
</comment>
<dbReference type="RefSeq" id="XP_069212178.1">
    <property type="nucleotide sequence ID" value="XM_069351792.1"/>
</dbReference>
<evidence type="ECO:0000313" key="2">
    <source>
        <dbReference type="Proteomes" id="UP001565368"/>
    </source>
</evidence>
<evidence type="ECO:0000313" key="1">
    <source>
        <dbReference type="EMBL" id="KAL1412234.1"/>
    </source>
</evidence>
<name>A0ABR3QBZ1_9TREE</name>
<gene>
    <name evidence="1" type="ORF">Q8F55_003245</name>
</gene>
<reference evidence="1 2" key="1">
    <citation type="submission" date="2023-08" db="EMBL/GenBank/DDBJ databases">
        <title>Annotated Genome Sequence of Vanrija albida AlHP1.</title>
        <authorList>
            <person name="Herzog R."/>
        </authorList>
    </citation>
    <scope>NUCLEOTIDE SEQUENCE [LARGE SCALE GENOMIC DNA]</scope>
    <source>
        <strain evidence="1 2">AlHP1</strain>
    </source>
</reference>